<dbReference type="SUPFAM" id="SSF50249">
    <property type="entry name" value="Nucleic acid-binding proteins"/>
    <property type="match status" value="1"/>
</dbReference>
<evidence type="ECO:0000256" key="2">
    <source>
        <dbReference type="ARBA" id="ARBA00012727"/>
    </source>
</evidence>
<dbReference type="SUPFAM" id="SSF56091">
    <property type="entry name" value="DNA ligase/mRNA capping enzyme, catalytic domain"/>
    <property type="match status" value="1"/>
</dbReference>
<dbReference type="EC" id="6.5.1.1" evidence="2"/>
<evidence type="ECO:0000259" key="5">
    <source>
        <dbReference type="PROSITE" id="PS50160"/>
    </source>
</evidence>
<comment type="caution">
    <text evidence="6">The sequence shown here is derived from an EMBL/GenBank/DDBJ whole genome shotgun (WGS) entry which is preliminary data.</text>
</comment>
<dbReference type="RefSeq" id="WP_269884211.1">
    <property type="nucleotide sequence ID" value="NZ_JAQAGZ010000019.1"/>
</dbReference>
<name>A0ABT4QG12_9BACL</name>
<evidence type="ECO:0000256" key="3">
    <source>
        <dbReference type="ARBA" id="ARBA00022598"/>
    </source>
</evidence>
<accession>A0ABT4QG12</accession>
<dbReference type="InterPro" id="IPR012310">
    <property type="entry name" value="DNA_ligase_ATP-dep_cent"/>
</dbReference>
<sequence length="328" mass="36720">MLAKKEEVSSALFTFTPVKPFEPVSGTSVPQGPEWIHQIKWDGVRMLSYYDGETCRLFNRKGNERTRLYPELTEPSEYCSASSFILDGEVIALAVDGKPSFHEVMKRDAIRKQDKIRFAAGAVPVTYMVFDILYCEGEWVTSRKLAERQRLLAEVLSPGKFVQSVGSFADGDGLFKLMREQGMEGIVSKDSGSVYALDGKDKRWVKVKNYGDLIAVIGGFTLNGGAINAVLAGVYDGAGRLIYIGHVGTGKLTRGDWTRLTAELKPDVISECPFANRHPEMKGATWVKPRVAMKVQYTEWRWQEGRTLRQPSIQAFVEAEPAECRFPF</sequence>
<evidence type="ECO:0000256" key="4">
    <source>
        <dbReference type="ARBA" id="ARBA00034003"/>
    </source>
</evidence>
<dbReference type="InterPro" id="IPR016059">
    <property type="entry name" value="DNA_ligase_ATP-dep_CS"/>
</dbReference>
<evidence type="ECO:0000313" key="6">
    <source>
        <dbReference type="EMBL" id="MCZ8515676.1"/>
    </source>
</evidence>
<keyword evidence="7" id="KW-1185">Reference proteome</keyword>
<dbReference type="InterPro" id="IPR012309">
    <property type="entry name" value="DNA_ligase_ATP-dep_C"/>
</dbReference>
<dbReference type="Pfam" id="PF04679">
    <property type="entry name" value="DNA_ligase_A_C"/>
    <property type="match status" value="1"/>
</dbReference>
<keyword evidence="3 6" id="KW-0436">Ligase</keyword>
<dbReference type="PANTHER" id="PTHR45674:SF4">
    <property type="entry name" value="DNA LIGASE 1"/>
    <property type="match status" value="1"/>
</dbReference>
<reference evidence="6 7" key="1">
    <citation type="submission" date="2022-12" db="EMBL/GenBank/DDBJ databases">
        <title>Draft genome sequence of Paenibacillus sp. dW9.</title>
        <authorList>
            <person name="Choi E.-W."/>
            <person name="Kim D.-U."/>
        </authorList>
    </citation>
    <scope>NUCLEOTIDE SEQUENCE [LARGE SCALE GENOMIC DNA]</scope>
    <source>
        <strain evidence="7">dW9</strain>
    </source>
</reference>
<proteinExistence type="inferred from homology"/>
<dbReference type="Proteomes" id="UP001527882">
    <property type="component" value="Unassembled WGS sequence"/>
</dbReference>
<comment type="similarity">
    <text evidence="1">Belongs to the ATP-dependent DNA ligase family.</text>
</comment>
<dbReference type="GO" id="GO:0016874">
    <property type="term" value="F:ligase activity"/>
    <property type="evidence" value="ECO:0007669"/>
    <property type="project" value="UniProtKB-KW"/>
</dbReference>
<dbReference type="InterPro" id="IPR050191">
    <property type="entry name" value="ATP-dep_DNA_ligase"/>
</dbReference>
<dbReference type="PROSITE" id="PS50160">
    <property type="entry name" value="DNA_LIGASE_A3"/>
    <property type="match status" value="1"/>
</dbReference>
<dbReference type="PANTHER" id="PTHR45674">
    <property type="entry name" value="DNA LIGASE 1/3 FAMILY MEMBER"/>
    <property type="match status" value="1"/>
</dbReference>
<organism evidence="6 7">
    <name type="scientific">Paenibacillus gyeongsangnamensis</name>
    <dbReference type="NCBI Taxonomy" id="3388067"/>
    <lineage>
        <taxon>Bacteria</taxon>
        <taxon>Bacillati</taxon>
        <taxon>Bacillota</taxon>
        <taxon>Bacilli</taxon>
        <taxon>Bacillales</taxon>
        <taxon>Paenibacillaceae</taxon>
        <taxon>Paenibacillus</taxon>
    </lineage>
</organism>
<protein>
    <recommendedName>
        <fullName evidence="2">DNA ligase (ATP)</fullName>
        <ecNumber evidence="2">6.5.1.1</ecNumber>
    </recommendedName>
</protein>
<comment type="catalytic activity">
    <reaction evidence="4">
        <text>ATP + (deoxyribonucleotide)n-3'-hydroxyl + 5'-phospho-(deoxyribonucleotide)m = (deoxyribonucleotide)n+m + AMP + diphosphate.</text>
        <dbReference type="EC" id="6.5.1.1"/>
    </reaction>
</comment>
<dbReference type="Gene3D" id="2.40.50.140">
    <property type="entry name" value="Nucleic acid-binding proteins"/>
    <property type="match status" value="1"/>
</dbReference>
<evidence type="ECO:0000313" key="7">
    <source>
        <dbReference type="Proteomes" id="UP001527882"/>
    </source>
</evidence>
<evidence type="ECO:0000256" key="1">
    <source>
        <dbReference type="ARBA" id="ARBA00007572"/>
    </source>
</evidence>
<dbReference type="Gene3D" id="3.30.470.30">
    <property type="entry name" value="DNA ligase/mRNA capping enzyme"/>
    <property type="match status" value="1"/>
</dbReference>
<dbReference type="EMBL" id="JAQAGZ010000019">
    <property type="protein sequence ID" value="MCZ8515676.1"/>
    <property type="molecule type" value="Genomic_DNA"/>
</dbReference>
<dbReference type="InterPro" id="IPR012340">
    <property type="entry name" value="NA-bd_OB-fold"/>
</dbReference>
<dbReference type="Gene3D" id="3.30.1490.70">
    <property type="match status" value="1"/>
</dbReference>
<dbReference type="CDD" id="cd07906">
    <property type="entry name" value="Adenylation_DNA_ligase_LigD_LigC"/>
    <property type="match status" value="1"/>
</dbReference>
<dbReference type="PROSITE" id="PS00697">
    <property type="entry name" value="DNA_LIGASE_A1"/>
    <property type="match status" value="1"/>
</dbReference>
<dbReference type="Pfam" id="PF01068">
    <property type="entry name" value="DNA_ligase_A_M"/>
    <property type="match status" value="1"/>
</dbReference>
<gene>
    <name evidence="6" type="ORF">O9H85_25350</name>
</gene>
<feature type="domain" description="ATP-dependent DNA ligase family profile" evidence="5">
    <location>
        <begin position="118"/>
        <end position="240"/>
    </location>
</feature>
<dbReference type="CDD" id="cd07971">
    <property type="entry name" value="OBF_DNA_ligase_LigD"/>
    <property type="match status" value="1"/>
</dbReference>